<proteinExistence type="predicted"/>
<keyword evidence="2" id="KW-1185">Reference proteome</keyword>
<reference evidence="2" key="1">
    <citation type="journal article" date="2022" name="Nat. Commun.">
        <title>Chromosome evolution and the genetic basis of agronomically important traits in greater yam.</title>
        <authorList>
            <person name="Bredeson J.V."/>
            <person name="Lyons J.B."/>
            <person name="Oniyinde I.O."/>
            <person name="Okereke N.R."/>
            <person name="Kolade O."/>
            <person name="Nnabue I."/>
            <person name="Nwadili C.O."/>
            <person name="Hribova E."/>
            <person name="Parker M."/>
            <person name="Nwogha J."/>
            <person name="Shu S."/>
            <person name="Carlson J."/>
            <person name="Kariba R."/>
            <person name="Muthemba S."/>
            <person name="Knop K."/>
            <person name="Barton G.J."/>
            <person name="Sherwood A.V."/>
            <person name="Lopez-Montes A."/>
            <person name="Asiedu R."/>
            <person name="Jamnadass R."/>
            <person name="Muchugi A."/>
            <person name="Goodstein D."/>
            <person name="Egesi C.N."/>
            <person name="Featherston J."/>
            <person name="Asfaw A."/>
            <person name="Simpson G.G."/>
            <person name="Dolezel J."/>
            <person name="Hendre P.S."/>
            <person name="Van Deynze A."/>
            <person name="Kumar P.L."/>
            <person name="Obidiegwu J.E."/>
            <person name="Bhattacharjee R."/>
            <person name="Rokhsar D.S."/>
        </authorList>
    </citation>
    <scope>NUCLEOTIDE SEQUENCE [LARGE SCALE GENOMIC DNA]</scope>
    <source>
        <strain evidence="2">cv. TDa95/00328</strain>
    </source>
</reference>
<organism evidence="1 2">
    <name type="scientific">Dioscorea alata</name>
    <name type="common">Purple yam</name>
    <dbReference type="NCBI Taxonomy" id="55571"/>
    <lineage>
        <taxon>Eukaryota</taxon>
        <taxon>Viridiplantae</taxon>
        <taxon>Streptophyta</taxon>
        <taxon>Embryophyta</taxon>
        <taxon>Tracheophyta</taxon>
        <taxon>Spermatophyta</taxon>
        <taxon>Magnoliopsida</taxon>
        <taxon>Liliopsida</taxon>
        <taxon>Dioscoreales</taxon>
        <taxon>Dioscoreaceae</taxon>
        <taxon>Dioscorea</taxon>
    </lineage>
</organism>
<dbReference type="Proteomes" id="UP000827976">
    <property type="component" value="Chromosome 14"/>
</dbReference>
<evidence type="ECO:0000313" key="2">
    <source>
        <dbReference type="Proteomes" id="UP000827976"/>
    </source>
</evidence>
<protein>
    <submittedName>
        <fullName evidence="1">RNA recognition motif domain-containing protein</fullName>
    </submittedName>
</protein>
<gene>
    <name evidence="1" type="ORF">IHE45_14G006200</name>
</gene>
<name>A0ACB7UPR1_DIOAL</name>
<dbReference type="EMBL" id="CM037024">
    <property type="protein sequence ID" value="KAH7662708.1"/>
    <property type="molecule type" value="Genomic_DNA"/>
</dbReference>
<sequence>MRFRRWYCSLSSLPSPSKKVSKRSEVAKVKRTVAVKSFVQRYMLANPGVFPKPSEVRDAVGGSWYILKEILAEMKAEKLPASQVDQSTVTTSFFADGSDAKEVEGNMGSGTVNTDEGFGALTEMLNVAKSRTMEDKDPAVLASVKNSENFELLQPKKRQETMEDFTTSGSVSNQHLFCLTNQIVGEGKQNTVAKDTHRHSLKAKTLEDASSPCRIEGYRRRIGGMASSHYSLAPNQINSELDKTSPRNPVSLVELFTHRAEKTSFDCPNVNTLKRVTPVNFSEEGPYSMNQTVGAEENKQTAVTESEEASVGISMAFIRQSLKRWLLNNQHTSRSQLEKKQANMPYEVTESEENQDSNCLKLETILLDKDEKAVDTSDGLKSLFISDESDSDISAFEYPSPEPNNEALSSMKGFHLNINRHNEKLDHNNRLLVYFLPKIAKVKDLIQAFGDSGPISEICILPSRENRFNYAQVFFKTKEGLRKALSKTDVAVGGADVAMEAAITPSEICDRMFCTEPVNNTDFPGRFPKHPSRTVILDGLSGDLSFYDLKCALSTWGRITNMAMVSSYLTVFVEFESEKLKERALTKATISISGTTLSILRVDAPRTTIIRISNVNPASGATKVHSICESYGKVKKVTGRYIDTFDIHFKLSEWPNMLKIINRLNGRVVDQHKWTAQPATLIPAEVLQALWNKPEGQKQVHELVRNICERINDESESIDTSSLLSLAEEYSSS</sequence>
<accession>A0ACB7UPR1</accession>
<evidence type="ECO:0000313" key="1">
    <source>
        <dbReference type="EMBL" id="KAH7662708.1"/>
    </source>
</evidence>
<comment type="caution">
    <text evidence="1">The sequence shown here is derived from an EMBL/GenBank/DDBJ whole genome shotgun (WGS) entry which is preliminary data.</text>
</comment>